<evidence type="ECO:0000313" key="6">
    <source>
        <dbReference type="Proteomes" id="UP000052978"/>
    </source>
</evidence>
<dbReference type="Proteomes" id="UP000052978">
    <property type="component" value="Unassembled WGS sequence"/>
</dbReference>
<keyword evidence="3" id="KW-0342">GTP-binding</keyword>
<dbReference type="SUPFAM" id="SSF52540">
    <property type="entry name" value="P-loop containing nucleoside triphosphate hydrolases"/>
    <property type="match status" value="1"/>
</dbReference>
<dbReference type="GO" id="GO:0005829">
    <property type="term" value="C:cytosol"/>
    <property type="evidence" value="ECO:0007669"/>
    <property type="project" value="TreeGrafter"/>
</dbReference>
<dbReference type="InterPro" id="IPR050543">
    <property type="entry name" value="eIF2G"/>
</dbReference>
<proteinExistence type="predicted"/>
<evidence type="ECO:0000313" key="5">
    <source>
        <dbReference type="EMBL" id="EPQ05175.1"/>
    </source>
</evidence>
<dbReference type="KEGG" id="myb:102246915"/>
<keyword evidence="6" id="KW-1185">Reference proteome</keyword>
<organism evidence="5 6">
    <name type="scientific">Myotis brandtii</name>
    <name type="common">Brandt's bat</name>
    <dbReference type="NCBI Taxonomy" id="109478"/>
    <lineage>
        <taxon>Eukaryota</taxon>
        <taxon>Metazoa</taxon>
        <taxon>Chordata</taxon>
        <taxon>Craniata</taxon>
        <taxon>Vertebrata</taxon>
        <taxon>Euteleostomi</taxon>
        <taxon>Mammalia</taxon>
        <taxon>Eutheria</taxon>
        <taxon>Laurasiatheria</taxon>
        <taxon>Chiroptera</taxon>
        <taxon>Yangochiroptera</taxon>
        <taxon>Vespertilionidae</taxon>
        <taxon>Myotis</taxon>
    </lineage>
</organism>
<keyword evidence="1" id="KW-0547">Nucleotide-binding</keyword>
<dbReference type="GO" id="GO:0000049">
    <property type="term" value="F:tRNA binding"/>
    <property type="evidence" value="ECO:0007669"/>
    <property type="project" value="TreeGrafter"/>
</dbReference>
<keyword evidence="5" id="KW-0396">Initiation factor</keyword>
<dbReference type="GO" id="GO:0003743">
    <property type="term" value="F:translation initiation factor activity"/>
    <property type="evidence" value="ECO:0007669"/>
    <property type="project" value="UniProtKB-KW"/>
</dbReference>
<feature type="region of interest" description="Disordered" evidence="4">
    <location>
        <begin position="107"/>
        <end position="132"/>
    </location>
</feature>
<gene>
    <name evidence="5" type="ORF">D623_10001762</name>
</gene>
<dbReference type="GO" id="GO:0005850">
    <property type="term" value="C:eukaryotic translation initiation factor 2 complex"/>
    <property type="evidence" value="ECO:0007669"/>
    <property type="project" value="TreeGrafter"/>
</dbReference>
<evidence type="ECO:0000256" key="3">
    <source>
        <dbReference type="ARBA" id="ARBA00023134"/>
    </source>
</evidence>
<sequence length="132" mass="14394">MAGDEASVTLRQPHLSRQDLTNLDVTKLTPLSKEVISRQATINIGTIGHVAHGKSTVVKSISGVHTVRFKNELERNITIKLGYANAKIYKFDDASCPRPECYKLSLGKGGSSTPDEFPTDIPGTKGNFKLVR</sequence>
<dbReference type="FunFam" id="3.40.50.300:FF:002336">
    <property type="entry name" value="Histone-lysine N-methyltransferase Su(var)3-9"/>
    <property type="match status" value="1"/>
</dbReference>
<dbReference type="OrthoDB" id="1045173at2759"/>
<reference evidence="5 6" key="1">
    <citation type="journal article" date="2013" name="Nat. Commun.">
        <title>Genome analysis reveals insights into physiology and longevity of the Brandt's bat Myotis brandtii.</title>
        <authorList>
            <person name="Seim I."/>
            <person name="Fang X."/>
            <person name="Xiong Z."/>
            <person name="Lobanov A.V."/>
            <person name="Huang Z."/>
            <person name="Ma S."/>
            <person name="Feng Y."/>
            <person name="Turanov A.A."/>
            <person name="Zhu Y."/>
            <person name="Lenz T.L."/>
            <person name="Gerashchenko M.V."/>
            <person name="Fan D."/>
            <person name="Hee Yim S."/>
            <person name="Yao X."/>
            <person name="Jordan D."/>
            <person name="Xiong Y."/>
            <person name="Ma Y."/>
            <person name="Lyapunov A.N."/>
            <person name="Chen G."/>
            <person name="Kulakova O.I."/>
            <person name="Sun Y."/>
            <person name="Lee S.G."/>
            <person name="Bronson R.T."/>
            <person name="Moskalev A.A."/>
            <person name="Sunyaev S.R."/>
            <person name="Zhang G."/>
            <person name="Krogh A."/>
            <person name="Wang J."/>
            <person name="Gladyshev V.N."/>
        </authorList>
    </citation>
    <scope>NUCLEOTIDE SEQUENCE [LARGE SCALE GENOMIC DNA]</scope>
</reference>
<dbReference type="eggNOG" id="KOG0466">
    <property type="taxonomic scope" value="Eukaryota"/>
</dbReference>
<dbReference type="GO" id="GO:0005525">
    <property type="term" value="F:GTP binding"/>
    <property type="evidence" value="ECO:0007669"/>
    <property type="project" value="UniProtKB-KW"/>
</dbReference>
<dbReference type="AlphaFoldDB" id="S7MNS2"/>
<evidence type="ECO:0000256" key="1">
    <source>
        <dbReference type="ARBA" id="ARBA00022741"/>
    </source>
</evidence>
<keyword evidence="2" id="KW-0648">Protein biosynthesis</keyword>
<dbReference type="EMBL" id="KE161745">
    <property type="protein sequence ID" value="EPQ05175.1"/>
    <property type="molecule type" value="Genomic_DNA"/>
</dbReference>
<dbReference type="Gene3D" id="3.40.50.300">
    <property type="entry name" value="P-loop containing nucleotide triphosphate hydrolases"/>
    <property type="match status" value="1"/>
</dbReference>
<name>S7MNS2_MYOBR</name>
<protein>
    <submittedName>
        <fullName evidence="5">Eukaryotic translation initiation factor 2 subunit 3</fullName>
    </submittedName>
</protein>
<dbReference type="PANTHER" id="PTHR42854:SF3">
    <property type="entry name" value="EUKARYOTIC TRANSLATION INITIATION FACTOR 2 SUBUNIT 3-RELATED"/>
    <property type="match status" value="1"/>
</dbReference>
<dbReference type="PANTHER" id="PTHR42854">
    <property type="entry name" value="EUKARYOTIC TRANSLATION INITIATION FACTOR 2 SUBUNIT 3 FAMILY MEMBER"/>
    <property type="match status" value="1"/>
</dbReference>
<evidence type="ECO:0000256" key="4">
    <source>
        <dbReference type="SAM" id="MobiDB-lite"/>
    </source>
</evidence>
<evidence type="ECO:0000256" key="2">
    <source>
        <dbReference type="ARBA" id="ARBA00022917"/>
    </source>
</evidence>
<dbReference type="GO" id="GO:0001731">
    <property type="term" value="P:formation of translation preinitiation complex"/>
    <property type="evidence" value="ECO:0007669"/>
    <property type="project" value="TreeGrafter"/>
</dbReference>
<dbReference type="InterPro" id="IPR027417">
    <property type="entry name" value="P-loop_NTPase"/>
</dbReference>
<accession>S7MNS2</accession>